<dbReference type="InterPro" id="IPR015424">
    <property type="entry name" value="PyrdxlP-dep_Trfase"/>
</dbReference>
<dbReference type="PANTHER" id="PTHR43586">
    <property type="entry name" value="CYSTEINE DESULFURASE"/>
    <property type="match status" value="1"/>
</dbReference>
<gene>
    <name evidence="10" type="ORF">A9404_02070</name>
</gene>
<dbReference type="InterPro" id="IPR015421">
    <property type="entry name" value="PyrdxlP-dep_Trfase_major"/>
</dbReference>
<dbReference type="GO" id="GO:0006534">
    <property type="term" value="P:cysteine metabolic process"/>
    <property type="evidence" value="ECO:0007669"/>
    <property type="project" value="UniProtKB-UniRule"/>
</dbReference>
<name>A0A191ZEM2_9GAMM</name>
<dbReference type="RefSeq" id="WP_066098218.1">
    <property type="nucleotide sequence ID" value="NZ_CP016027.1"/>
</dbReference>
<organism evidence="10 11">
    <name type="scientific">Halothiobacillus diazotrophicus</name>
    <dbReference type="NCBI Taxonomy" id="1860122"/>
    <lineage>
        <taxon>Bacteria</taxon>
        <taxon>Pseudomonadati</taxon>
        <taxon>Pseudomonadota</taxon>
        <taxon>Gammaproteobacteria</taxon>
        <taxon>Chromatiales</taxon>
        <taxon>Halothiobacillaceae</taxon>
        <taxon>Halothiobacillus</taxon>
    </lineage>
</organism>
<feature type="domain" description="Aminotransferase class V" evidence="9">
    <location>
        <begin position="38"/>
        <end position="407"/>
    </location>
</feature>
<evidence type="ECO:0000256" key="6">
    <source>
        <dbReference type="ARBA" id="ARBA00050776"/>
    </source>
</evidence>
<sequence length="419" mass="44869">MSTTALPSDPVTRHDFDVAALRAQFPALHQTINGKPLVYLDNAATTQKPEIVIEAVNRFYRHDNANIHRGVHTLSGRATDLYEASRAQIQSSLNAAHSDEIVFVRGVTEAINLIASSFGQRLVAGDEILISALEHHANIVPWHLLGTRIGTVLKVIPVTPAGEIDLDVLPRMITARTRLIAVNHVSNALGTINPIKKICRIAREHGIPTLIDGAQGLPHGPVDVQAIGCDFYAISGHKAFGPSGVGALYARRPWLDELPPYHGGGDMIETVTFDAVTFAPPPAKFEAGTPNIEGAIALGTALSWLADLDHVALAEHESALLAAATQQLGEIPGLRFVGQARDKAPVVSFVVDGVHPHDIGTLLDAQGIAVRTGHHCAMPILKQLGVSTGTVRASFSFYNTFDEVEALARAVRRAQTMLT</sequence>
<dbReference type="KEGG" id="haz:A9404_02070"/>
<dbReference type="EMBL" id="CP016027">
    <property type="protein sequence ID" value="ANJ66326.1"/>
    <property type="molecule type" value="Genomic_DNA"/>
</dbReference>
<evidence type="ECO:0000313" key="11">
    <source>
        <dbReference type="Proteomes" id="UP000078596"/>
    </source>
</evidence>
<dbReference type="GO" id="GO:0031071">
    <property type="term" value="F:cysteine desulfurase activity"/>
    <property type="evidence" value="ECO:0007669"/>
    <property type="project" value="UniProtKB-UniRule"/>
</dbReference>
<evidence type="ECO:0000256" key="2">
    <source>
        <dbReference type="ARBA" id="ARBA00002824"/>
    </source>
</evidence>
<dbReference type="Pfam" id="PF00266">
    <property type="entry name" value="Aminotran_5"/>
    <property type="match status" value="1"/>
</dbReference>
<dbReference type="EC" id="2.8.1.7" evidence="8"/>
<evidence type="ECO:0000256" key="8">
    <source>
        <dbReference type="RuleBase" id="RU004506"/>
    </source>
</evidence>
<dbReference type="Gene3D" id="3.40.640.10">
    <property type="entry name" value="Type I PLP-dependent aspartate aminotransferase-like (Major domain)"/>
    <property type="match status" value="1"/>
</dbReference>
<comment type="similarity">
    <text evidence="3 8">Belongs to the class-V pyridoxal-phosphate-dependent aminotransferase family. Csd subfamily.</text>
</comment>
<dbReference type="CDD" id="cd06453">
    <property type="entry name" value="SufS_like"/>
    <property type="match status" value="1"/>
</dbReference>
<evidence type="ECO:0000256" key="7">
    <source>
        <dbReference type="RuleBase" id="RU004504"/>
    </source>
</evidence>
<comment type="catalytic activity">
    <reaction evidence="6 8">
        <text>(sulfur carrier)-H + L-cysteine = (sulfur carrier)-SH + L-alanine</text>
        <dbReference type="Rhea" id="RHEA:43892"/>
        <dbReference type="Rhea" id="RHEA-COMP:14737"/>
        <dbReference type="Rhea" id="RHEA-COMP:14739"/>
        <dbReference type="ChEBI" id="CHEBI:29917"/>
        <dbReference type="ChEBI" id="CHEBI:35235"/>
        <dbReference type="ChEBI" id="CHEBI:57972"/>
        <dbReference type="ChEBI" id="CHEBI:64428"/>
        <dbReference type="EC" id="2.8.1.7"/>
    </reaction>
</comment>
<dbReference type="InterPro" id="IPR015422">
    <property type="entry name" value="PyrdxlP-dep_Trfase_small"/>
</dbReference>
<evidence type="ECO:0000256" key="3">
    <source>
        <dbReference type="ARBA" id="ARBA00010447"/>
    </source>
</evidence>
<dbReference type="InterPro" id="IPR020578">
    <property type="entry name" value="Aminotrans_V_PyrdxlP_BS"/>
</dbReference>
<comment type="function">
    <text evidence="2 8">Catalyzes the removal of elemental sulfur and selenium atoms from L-cysteine, L-cystine, L-selenocysteine, and L-selenocystine to produce L-alanine.</text>
</comment>
<dbReference type="GO" id="GO:0030170">
    <property type="term" value="F:pyridoxal phosphate binding"/>
    <property type="evidence" value="ECO:0007669"/>
    <property type="project" value="UniProtKB-UniRule"/>
</dbReference>
<proteinExistence type="inferred from homology"/>
<dbReference type="SUPFAM" id="SSF53383">
    <property type="entry name" value="PLP-dependent transferases"/>
    <property type="match status" value="1"/>
</dbReference>
<keyword evidence="4 8" id="KW-0808">Transferase</keyword>
<reference evidence="10 11" key="1">
    <citation type="submission" date="2016-06" db="EMBL/GenBank/DDBJ databases">
        <title>Insight into the functional genes involving in sulfur oxidation in Pearl River water.</title>
        <authorList>
            <person name="Luo J."/>
            <person name="Tan X."/>
            <person name="Lin W."/>
        </authorList>
    </citation>
    <scope>NUCLEOTIDE SEQUENCE [LARGE SCALE GENOMIC DNA]</scope>
    <source>
        <strain evidence="10 11">LS2</strain>
    </source>
</reference>
<dbReference type="PANTHER" id="PTHR43586:SF8">
    <property type="entry name" value="CYSTEINE DESULFURASE 1, CHLOROPLASTIC"/>
    <property type="match status" value="1"/>
</dbReference>
<dbReference type="NCBIfam" id="TIGR01979">
    <property type="entry name" value="sufS"/>
    <property type="match status" value="1"/>
</dbReference>
<dbReference type="InterPro" id="IPR016454">
    <property type="entry name" value="Cysteine_dSase"/>
</dbReference>
<dbReference type="Gene3D" id="3.90.1150.10">
    <property type="entry name" value="Aspartate Aminotransferase, domain 1"/>
    <property type="match status" value="1"/>
</dbReference>
<protein>
    <recommendedName>
        <fullName evidence="8">Cysteine desulfurase</fullName>
        <ecNumber evidence="8">2.8.1.7</ecNumber>
    </recommendedName>
</protein>
<dbReference type="InterPro" id="IPR010970">
    <property type="entry name" value="Cys_dSase_SufS"/>
</dbReference>
<dbReference type="PIRSF" id="PIRSF005572">
    <property type="entry name" value="NifS"/>
    <property type="match status" value="1"/>
</dbReference>
<keyword evidence="5 8" id="KW-0663">Pyridoxal phosphate</keyword>
<keyword evidence="11" id="KW-1185">Reference proteome</keyword>
<dbReference type="OrthoDB" id="9808002at2"/>
<dbReference type="InterPro" id="IPR000192">
    <property type="entry name" value="Aminotrans_V_dom"/>
</dbReference>
<dbReference type="AlphaFoldDB" id="A0A191ZEM2"/>
<dbReference type="PROSITE" id="PS00595">
    <property type="entry name" value="AA_TRANSFER_CLASS_5"/>
    <property type="match status" value="1"/>
</dbReference>
<dbReference type="STRING" id="1860122.A9404_02070"/>
<evidence type="ECO:0000256" key="1">
    <source>
        <dbReference type="ARBA" id="ARBA00001933"/>
    </source>
</evidence>
<evidence type="ECO:0000256" key="5">
    <source>
        <dbReference type="ARBA" id="ARBA00022898"/>
    </source>
</evidence>
<dbReference type="Proteomes" id="UP000078596">
    <property type="component" value="Chromosome"/>
</dbReference>
<accession>A0A191ZEM2</accession>
<evidence type="ECO:0000313" key="10">
    <source>
        <dbReference type="EMBL" id="ANJ66326.1"/>
    </source>
</evidence>
<evidence type="ECO:0000259" key="9">
    <source>
        <dbReference type="Pfam" id="PF00266"/>
    </source>
</evidence>
<evidence type="ECO:0000256" key="4">
    <source>
        <dbReference type="ARBA" id="ARBA00022679"/>
    </source>
</evidence>
<comment type="cofactor">
    <cofactor evidence="1 7">
        <name>pyridoxal 5'-phosphate</name>
        <dbReference type="ChEBI" id="CHEBI:597326"/>
    </cofactor>
</comment>